<feature type="transmembrane region" description="Helical" evidence="1">
    <location>
        <begin position="56"/>
        <end position="78"/>
    </location>
</feature>
<reference evidence="3" key="1">
    <citation type="submission" date="2016-11" db="UniProtKB">
        <authorList>
            <consortium name="WormBaseParasite"/>
        </authorList>
    </citation>
    <scope>IDENTIFICATION</scope>
</reference>
<dbReference type="Proteomes" id="UP000095283">
    <property type="component" value="Unplaced"/>
</dbReference>
<keyword evidence="1" id="KW-1133">Transmembrane helix</keyword>
<protein>
    <submittedName>
        <fullName evidence="3">NADH dehydrogenase subunit 2</fullName>
    </submittedName>
</protein>
<feature type="transmembrane region" description="Helical" evidence="1">
    <location>
        <begin position="12"/>
        <end position="31"/>
    </location>
</feature>
<feature type="transmembrane region" description="Helical" evidence="1">
    <location>
        <begin position="266"/>
        <end position="283"/>
    </location>
</feature>
<keyword evidence="1" id="KW-0472">Membrane</keyword>
<proteinExistence type="predicted"/>
<dbReference type="AlphaFoldDB" id="A0A1I7WM95"/>
<dbReference type="WBParaSite" id="Hba_06270">
    <property type="protein sequence ID" value="Hba_06270"/>
    <property type="gene ID" value="Hba_06270"/>
</dbReference>
<evidence type="ECO:0000313" key="3">
    <source>
        <dbReference type="WBParaSite" id="Hba_06270"/>
    </source>
</evidence>
<feature type="transmembrane region" description="Helical" evidence="1">
    <location>
        <begin position="197"/>
        <end position="215"/>
    </location>
</feature>
<organism evidence="2 3">
    <name type="scientific">Heterorhabditis bacteriophora</name>
    <name type="common">Entomopathogenic nematode worm</name>
    <dbReference type="NCBI Taxonomy" id="37862"/>
    <lineage>
        <taxon>Eukaryota</taxon>
        <taxon>Metazoa</taxon>
        <taxon>Ecdysozoa</taxon>
        <taxon>Nematoda</taxon>
        <taxon>Chromadorea</taxon>
        <taxon>Rhabditida</taxon>
        <taxon>Rhabditina</taxon>
        <taxon>Rhabditomorpha</taxon>
        <taxon>Strongyloidea</taxon>
        <taxon>Heterorhabditidae</taxon>
        <taxon>Heterorhabditis</taxon>
    </lineage>
</organism>
<feature type="transmembrane region" description="Helical" evidence="1">
    <location>
        <begin position="129"/>
        <end position="148"/>
    </location>
</feature>
<sequence>MTLFYPLLYQYFFILISHKIMRISSFILFSLEKQLIYSSILNIQHLTTTTTINVNIFYFLVLLEYFNCIACLILVNTFPEYIKHCYRIFIFTITKYRTGFISMTNVVLLFYYSNTFLVCLIHYILSEFYFFLLFSFFSSIMYSHIYIYETIRLFVLNYLFFLLNFYFIYDDIILLLLSHTLVVSTMSFIPTNRRNKSYTILFFSAPSISSIFSCMKNKIHFLAYLNPILLNKFSHLTGYHSYFKTMTTFFKFYFVFIGKAIDIFKYFKYSASGVMLIYFIFWFF</sequence>
<evidence type="ECO:0000256" key="1">
    <source>
        <dbReference type="SAM" id="Phobius"/>
    </source>
</evidence>
<feature type="transmembrane region" description="Helical" evidence="1">
    <location>
        <begin position="99"/>
        <end position="123"/>
    </location>
</feature>
<name>A0A1I7WM95_HETBA</name>
<accession>A0A1I7WM95</accession>
<keyword evidence="1" id="KW-0812">Transmembrane</keyword>
<feature type="transmembrane region" description="Helical" evidence="1">
    <location>
        <begin position="155"/>
        <end position="177"/>
    </location>
</feature>
<keyword evidence="2" id="KW-1185">Reference proteome</keyword>
<evidence type="ECO:0000313" key="2">
    <source>
        <dbReference type="Proteomes" id="UP000095283"/>
    </source>
</evidence>